<keyword evidence="2 5" id="KW-0547">Nucleotide-binding</keyword>
<dbReference type="PANTHER" id="PTHR36510">
    <property type="entry name" value="GLUTAMATE--CYSTEINE LIGASE 2-RELATED"/>
    <property type="match status" value="1"/>
</dbReference>
<dbReference type="EC" id="6.3.2.2" evidence="5"/>
<dbReference type="Gene3D" id="3.30.590.20">
    <property type="match status" value="1"/>
</dbReference>
<dbReference type="EMBL" id="JAWSTH010000022">
    <property type="protein sequence ID" value="MDW5594813.1"/>
    <property type="molecule type" value="Genomic_DNA"/>
</dbReference>
<dbReference type="SUPFAM" id="SSF55931">
    <property type="entry name" value="Glutamine synthetase/guanido kinase"/>
    <property type="match status" value="1"/>
</dbReference>
<dbReference type="PANTHER" id="PTHR36510:SF1">
    <property type="entry name" value="GLUTAMATE--CYSTEINE LIGASE 2-RELATED"/>
    <property type="match status" value="1"/>
</dbReference>
<accession>A0ABU4HND6</accession>
<evidence type="ECO:0000256" key="4">
    <source>
        <dbReference type="ARBA" id="ARBA00048819"/>
    </source>
</evidence>
<keyword evidence="1 5" id="KW-0436">Ligase</keyword>
<evidence type="ECO:0000256" key="5">
    <source>
        <dbReference type="HAMAP-Rule" id="MF_01609"/>
    </source>
</evidence>
<dbReference type="HAMAP" id="MF_01609">
    <property type="entry name" value="Glu_cys_ligase_2"/>
    <property type="match status" value="1"/>
</dbReference>
<comment type="catalytic activity">
    <reaction evidence="4 5">
        <text>L-cysteine + L-glutamate + ATP = gamma-L-glutamyl-L-cysteine + ADP + phosphate + H(+)</text>
        <dbReference type="Rhea" id="RHEA:13285"/>
        <dbReference type="ChEBI" id="CHEBI:15378"/>
        <dbReference type="ChEBI" id="CHEBI:29985"/>
        <dbReference type="ChEBI" id="CHEBI:30616"/>
        <dbReference type="ChEBI" id="CHEBI:35235"/>
        <dbReference type="ChEBI" id="CHEBI:43474"/>
        <dbReference type="ChEBI" id="CHEBI:58173"/>
        <dbReference type="ChEBI" id="CHEBI:456216"/>
        <dbReference type="EC" id="6.3.2.2"/>
    </reaction>
</comment>
<evidence type="ECO:0000256" key="1">
    <source>
        <dbReference type="ARBA" id="ARBA00022598"/>
    </source>
</evidence>
<dbReference type="InterPro" id="IPR006336">
    <property type="entry name" value="GCS2"/>
</dbReference>
<dbReference type="InterPro" id="IPR014746">
    <property type="entry name" value="Gln_synth/guanido_kin_cat_dom"/>
</dbReference>
<dbReference type="NCBIfam" id="TIGR02050">
    <property type="entry name" value="gshA_cyan_rel"/>
    <property type="match status" value="1"/>
</dbReference>
<dbReference type="GO" id="GO:0016874">
    <property type="term" value="F:ligase activity"/>
    <property type="evidence" value="ECO:0007669"/>
    <property type="project" value="UniProtKB-KW"/>
</dbReference>
<sequence>MGASVEDVGALPEWAEWNPTATAYTLGVEEEVMLLDPWRWSLAQRIEDALDGLPESLGGFISAETHQAAIELATEPHRTVAGATGQLRALRGQLSDGLAALGMAVAAAGTHPTATWKETEVSPAGRHQLIHETMRELARREPTFALHVHVGVAEAASATRLLNQMRAHVPLLLALSANSPFWQGRDAGICSARTIVFSTFPRTGIPRRFDDYLDWVGAVDPLIRAGAIPEPTFLWWDLRLQPKLGTLEIRIMDAQTRVEDTAALVALVQSVARLELEEGFVARQLVRSPEVLAENRFLALRDGMDADLIDPVAERLVPAREQLERLLDAARPHAEELGCRDELDEAARLAAEPGAARQRALAERARNLPEVVRGLAEAF</sequence>
<comment type="similarity">
    <text evidence="5">Belongs to the glutamate--cysteine ligase type 2 family. YbdK subfamily.</text>
</comment>
<dbReference type="Proteomes" id="UP001284601">
    <property type="component" value="Unassembled WGS sequence"/>
</dbReference>
<comment type="function">
    <text evidence="5">ATP-dependent carboxylate-amine ligase which exhibits weak glutamate--cysteine ligase activity.</text>
</comment>
<dbReference type="RefSeq" id="WP_318597133.1">
    <property type="nucleotide sequence ID" value="NZ_JAWSTH010000022.1"/>
</dbReference>
<evidence type="ECO:0000313" key="6">
    <source>
        <dbReference type="EMBL" id="MDW5594813.1"/>
    </source>
</evidence>
<keyword evidence="3 5" id="KW-0067">ATP-binding</keyword>
<comment type="caution">
    <text evidence="6">The sequence shown here is derived from an EMBL/GenBank/DDBJ whole genome shotgun (WGS) entry which is preliminary data.</text>
</comment>
<evidence type="ECO:0000313" key="7">
    <source>
        <dbReference type="Proteomes" id="UP001284601"/>
    </source>
</evidence>
<protein>
    <recommendedName>
        <fullName evidence="5">Putative glutamate--cysteine ligase 2</fullName>
        <ecNumber evidence="5">6.3.2.2</ecNumber>
    </recommendedName>
    <alternativeName>
        <fullName evidence="5">Gamma-glutamylcysteine synthetase 2</fullName>
        <shortName evidence="5">GCS 2</shortName>
        <shortName evidence="5">Gamma-GCS 2</shortName>
    </alternativeName>
</protein>
<keyword evidence="7" id="KW-1185">Reference proteome</keyword>
<gene>
    <name evidence="6" type="ORF">R7226_10720</name>
</gene>
<dbReference type="InterPro" id="IPR050141">
    <property type="entry name" value="GCL_type2/YbdK_subfam"/>
</dbReference>
<dbReference type="Pfam" id="PF04107">
    <property type="entry name" value="GCS2"/>
    <property type="match status" value="1"/>
</dbReference>
<evidence type="ECO:0000256" key="2">
    <source>
        <dbReference type="ARBA" id="ARBA00022741"/>
    </source>
</evidence>
<name>A0ABU4HND6_9ACTN</name>
<organism evidence="6 7">
    <name type="scientific">Conexibacter stalactiti</name>
    <dbReference type="NCBI Taxonomy" id="1940611"/>
    <lineage>
        <taxon>Bacteria</taxon>
        <taxon>Bacillati</taxon>
        <taxon>Actinomycetota</taxon>
        <taxon>Thermoleophilia</taxon>
        <taxon>Solirubrobacterales</taxon>
        <taxon>Conexibacteraceae</taxon>
        <taxon>Conexibacter</taxon>
    </lineage>
</organism>
<proteinExistence type="inferred from homology"/>
<evidence type="ECO:0000256" key="3">
    <source>
        <dbReference type="ARBA" id="ARBA00022840"/>
    </source>
</evidence>
<dbReference type="InterPro" id="IPR011793">
    <property type="entry name" value="YbdK"/>
</dbReference>
<reference evidence="7" key="1">
    <citation type="submission" date="2023-07" db="EMBL/GenBank/DDBJ databases">
        <title>Conexibacter stalactiti sp. nov., isolated from stalactites in a lava cave and emended description of the genus Conexibacter.</title>
        <authorList>
            <person name="Lee S.D."/>
        </authorList>
    </citation>
    <scope>NUCLEOTIDE SEQUENCE [LARGE SCALE GENOMIC DNA]</scope>
    <source>
        <strain evidence="7">KCTC 39840</strain>
    </source>
</reference>